<dbReference type="EMBL" id="HBUF01378267">
    <property type="protein sequence ID" value="CAG6729244.1"/>
    <property type="molecule type" value="Transcribed_RNA"/>
</dbReference>
<sequence>MSGPLQLVALICMLAVPFSLAEGIAWTPCGAQYDSPEFMLKDVCNKTKDCTEGLHDFLKKIIKPGKEDSFDSACEEDPTLKRVVCWTRRKVFQGENELSMKTNWELQWWGDGKDTNECRYATPKVTPF</sequence>
<proteinExistence type="predicted"/>
<evidence type="ECO:0000313" key="2">
    <source>
        <dbReference type="EMBL" id="CAG6729243.1"/>
    </source>
</evidence>
<dbReference type="EMBL" id="HBUF01378266">
    <property type="protein sequence ID" value="CAG6729243.1"/>
    <property type="molecule type" value="Transcribed_RNA"/>
</dbReference>
<dbReference type="AlphaFoldDB" id="A0A8D8YII3"/>
<keyword evidence="1" id="KW-0732">Signal</keyword>
<protein>
    <recommendedName>
        <fullName evidence="3">Secreted protein</fullName>
    </recommendedName>
</protein>
<name>A0A8D8YII3_9HEMI</name>
<dbReference type="EMBL" id="HBUF01513936">
    <property type="protein sequence ID" value="CAG6747362.1"/>
    <property type="molecule type" value="Transcribed_RNA"/>
</dbReference>
<dbReference type="EMBL" id="HBUF01026415">
    <property type="protein sequence ID" value="CAG6613053.1"/>
    <property type="molecule type" value="Transcribed_RNA"/>
</dbReference>
<feature type="signal peptide" evidence="1">
    <location>
        <begin position="1"/>
        <end position="21"/>
    </location>
</feature>
<dbReference type="EMBL" id="HBUF01195484">
    <property type="protein sequence ID" value="CAG6659888.1"/>
    <property type="molecule type" value="Transcribed_RNA"/>
</dbReference>
<evidence type="ECO:0000256" key="1">
    <source>
        <dbReference type="SAM" id="SignalP"/>
    </source>
</evidence>
<evidence type="ECO:0008006" key="3">
    <source>
        <dbReference type="Google" id="ProtNLM"/>
    </source>
</evidence>
<reference evidence="2" key="1">
    <citation type="submission" date="2021-05" db="EMBL/GenBank/DDBJ databases">
        <authorList>
            <person name="Alioto T."/>
            <person name="Alioto T."/>
            <person name="Gomez Garrido J."/>
        </authorList>
    </citation>
    <scope>NUCLEOTIDE SEQUENCE</scope>
</reference>
<feature type="chain" id="PRO_5036262575" description="Secreted protein" evidence="1">
    <location>
        <begin position="22"/>
        <end position="128"/>
    </location>
</feature>
<organism evidence="2">
    <name type="scientific">Cacopsylla melanoneura</name>
    <dbReference type="NCBI Taxonomy" id="428564"/>
    <lineage>
        <taxon>Eukaryota</taxon>
        <taxon>Metazoa</taxon>
        <taxon>Ecdysozoa</taxon>
        <taxon>Arthropoda</taxon>
        <taxon>Hexapoda</taxon>
        <taxon>Insecta</taxon>
        <taxon>Pterygota</taxon>
        <taxon>Neoptera</taxon>
        <taxon>Paraneoptera</taxon>
        <taxon>Hemiptera</taxon>
        <taxon>Sternorrhyncha</taxon>
        <taxon>Psylloidea</taxon>
        <taxon>Psyllidae</taxon>
        <taxon>Psyllinae</taxon>
        <taxon>Cacopsylla</taxon>
    </lineage>
</organism>
<accession>A0A8D8YII3</accession>